<keyword evidence="3" id="KW-0808">Transferase</keyword>
<dbReference type="Pfam" id="PF00551">
    <property type="entry name" value="Formyl_trans_N"/>
    <property type="match status" value="1"/>
</dbReference>
<sequence length="294" mass="34102">MRILFIGTVEFSKRILEKLIELNCNIVSVLTKEKSKYNSDFVNLSELCIHNNLEYKYFNNINEFETIKYIKSKEPDIIFCFGLSQLIGKELLNIPPMGVLGYHPALLPQNRGRHPIIWALALGLKETGSTFFFMNEDADSGDILSQEKIEINYSDDAKSLYEKITSIALKQIENFIPLLENGTYKTIKQDNVISNYWRKRSEKDGEIDWRMSSYTIYNLVRALTRPYPGAYFFYKNKKVRVWKVNEVRTNRYDNLEPGKVIKNNNGVLLIKAGDNCIEITDCDLGEIIMEGEYL</sequence>
<accession>A0ABS4NDZ6</accession>
<dbReference type="GO" id="GO:0004479">
    <property type="term" value="F:methionyl-tRNA formyltransferase activity"/>
    <property type="evidence" value="ECO:0007669"/>
    <property type="project" value="UniProtKB-EC"/>
</dbReference>
<dbReference type="PANTHER" id="PTHR11138">
    <property type="entry name" value="METHIONYL-TRNA FORMYLTRANSFERASE"/>
    <property type="match status" value="1"/>
</dbReference>
<dbReference type="InterPro" id="IPR011034">
    <property type="entry name" value="Formyl_transferase-like_C_sf"/>
</dbReference>
<comment type="caution">
    <text evidence="3">The sequence shown here is derived from an EMBL/GenBank/DDBJ whole genome shotgun (WGS) entry which is preliminary data.</text>
</comment>
<dbReference type="InterPro" id="IPR005793">
    <property type="entry name" value="Formyl_trans_C"/>
</dbReference>
<dbReference type="InterPro" id="IPR002376">
    <property type="entry name" value="Formyl_transf_N"/>
</dbReference>
<dbReference type="SUPFAM" id="SSF50486">
    <property type="entry name" value="FMT C-terminal domain-like"/>
    <property type="match status" value="1"/>
</dbReference>
<dbReference type="RefSeq" id="WP_085111712.1">
    <property type="nucleotide sequence ID" value="NZ_JAGGLT010000013.1"/>
</dbReference>
<dbReference type="CDD" id="cd08702">
    <property type="entry name" value="Arna_FMT_C"/>
    <property type="match status" value="1"/>
</dbReference>
<evidence type="ECO:0000313" key="3">
    <source>
        <dbReference type="EMBL" id="MBP2071891.1"/>
    </source>
</evidence>
<dbReference type="Pfam" id="PF02911">
    <property type="entry name" value="Formyl_trans_C"/>
    <property type="match status" value="1"/>
</dbReference>
<dbReference type="Gene3D" id="3.40.50.12230">
    <property type="match status" value="1"/>
</dbReference>
<feature type="domain" description="Formyl transferase C-terminal" evidence="2">
    <location>
        <begin position="202"/>
        <end position="284"/>
    </location>
</feature>
<feature type="domain" description="Formyl transferase N-terminal" evidence="1">
    <location>
        <begin position="1"/>
        <end position="166"/>
    </location>
</feature>
<protein>
    <submittedName>
        <fullName evidence="3">Methionyl-tRNA formyltransferase</fullName>
        <ecNumber evidence="3">2.1.2.9</ecNumber>
    </submittedName>
</protein>
<dbReference type="Proteomes" id="UP001166402">
    <property type="component" value="Unassembled WGS sequence"/>
</dbReference>
<dbReference type="PANTHER" id="PTHR11138:SF5">
    <property type="entry name" value="METHIONYL-TRNA FORMYLTRANSFERASE, MITOCHONDRIAL"/>
    <property type="match status" value="1"/>
</dbReference>
<dbReference type="EMBL" id="JAGGLT010000013">
    <property type="protein sequence ID" value="MBP2071891.1"/>
    <property type="molecule type" value="Genomic_DNA"/>
</dbReference>
<dbReference type="EC" id="2.1.2.9" evidence="3"/>
<dbReference type="CDD" id="cd08651">
    <property type="entry name" value="FMT_core_like_4"/>
    <property type="match status" value="1"/>
</dbReference>
<keyword evidence="4" id="KW-1185">Reference proteome</keyword>
<name>A0ABS4NDZ6_9THEO</name>
<gene>
    <name evidence="3" type="ORF">J2Z80_001412</name>
</gene>
<evidence type="ECO:0000313" key="4">
    <source>
        <dbReference type="Proteomes" id="UP001166402"/>
    </source>
</evidence>
<evidence type="ECO:0000259" key="1">
    <source>
        <dbReference type="Pfam" id="PF00551"/>
    </source>
</evidence>
<dbReference type="InterPro" id="IPR036477">
    <property type="entry name" value="Formyl_transf_N_sf"/>
</dbReference>
<evidence type="ECO:0000259" key="2">
    <source>
        <dbReference type="Pfam" id="PF02911"/>
    </source>
</evidence>
<proteinExistence type="predicted"/>
<organism evidence="3 4">
    <name type="scientific">Thermoanaerobacterium butyriciformans</name>
    <dbReference type="NCBI Taxonomy" id="1702242"/>
    <lineage>
        <taxon>Bacteria</taxon>
        <taxon>Bacillati</taxon>
        <taxon>Bacillota</taxon>
        <taxon>Clostridia</taxon>
        <taxon>Thermoanaerobacterales</taxon>
        <taxon>Thermoanaerobacteraceae</taxon>
        <taxon>Thermoanaerobacterium</taxon>
    </lineage>
</organism>
<reference evidence="3" key="1">
    <citation type="submission" date="2021-03" db="EMBL/GenBank/DDBJ databases">
        <title>Genomic Encyclopedia of Type Strains, Phase IV (KMG-IV): sequencing the most valuable type-strain genomes for metagenomic binning, comparative biology and taxonomic classification.</title>
        <authorList>
            <person name="Goeker M."/>
        </authorList>
    </citation>
    <scope>NUCLEOTIDE SEQUENCE</scope>
    <source>
        <strain evidence="3">DSM 101588</strain>
    </source>
</reference>
<dbReference type="SUPFAM" id="SSF53328">
    <property type="entry name" value="Formyltransferase"/>
    <property type="match status" value="1"/>
</dbReference>